<dbReference type="FunFam" id="3.60.10.10:FF:000026">
    <property type="entry name" value="Exodeoxyribonuclease III"/>
    <property type="match status" value="1"/>
</dbReference>
<feature type="active site" description="Proton donor/acceptor" evidence="5">
    <location>
        <position position="147"/>
    </location>
</feature>
<feature type="site" description="Interaction with DNA substrate" evidence="7">
    <location>
        <position position="244"/>
    </location>
</feature>
<evidence type="ECO:0000259" key="8">
    <source>
        <dbReference type="Pfam" id="PF03372"/>
    </source>
</evidence>
<feature type="binding site" evidence="6">
    <location>
        <position position="35"/>
    </location>
    <ligand>
        <name>Mg(2+)</name>
        <dbReference type="ChEBI" id="CHEBI:18420"/>
        <label>1</label>
    </ligand>
</feature>
<dbReference type="InterPro" id="IPR036691">
    <property type="entry name" value="Endo/exonu/phosph_ase_sf"/>
</dbReference>
<dbReference type="SUPFAM" id="SSF56219">
    <property type="entry name" value="DNase I-like"/>
    <property type="match status" value="1"/>
</dbReference>
<keyword evidence="2 6" id="KW-0479">Metal-binding</keyword>
<comment type="caution">
    <text evidence="9">The sequence shown here is derived from an EMBL/GenBank/DDBJ whole genome shotgun (WGS) entry which is preliminary data.</text>
</comment>
<keyword evidence="10" id="KW-1185">Reference proteome</keyword>
<dbReference type="NCBIfam" id="TIGR00633">
    <property type="entry name" value="xth"/>
    <property type="match status" value="1"/>
</dbReference>
<feature type="active site" evidence="5">
    <location>
        <position position="107"/>
    </location>
</feature>
<evidence type="ECO:0000256" key="4">
    <source>
        <dbReference type="ARBA" id="ARBA00022842"/>
    </source>
</evidence>
<evidence type="ECO:0000256" key="1">
    <source>
        <dbReference type="ARBA" id="ARBA00007092"/>
    </source>
</evidence>
<protein>
    <submittedName>
        <fullName evidence="9">Exodeoxyribonuclease-3</fullName>
        <ecNumber evidence="9">3.1.11.2</ecNumber>
    </submittedName>
</protein>
<dbReference type="GO" id="GO:0046872">
    <property type="term" value="F:metal ion binding"/>
    <property type="evidence" value="ECO:0007669"/>
    <property type="project" value="UniProtKB-KW"/>
</dbReference>
<reference evidence="9" key="1">
    <citation type="submission" date="2023-07" db="EMBL/GenBank/DDBJ databases">
        <title>Genomic Encyclopedia of Type Strains, Phase IV (KMG-IV): sequencing the most valuable type-strain genomes for metagenomic binning, comparative biology and taxonomic classification.</title>
        <authorList>
            <person name="Goeker M."/>
        </authorList>
    </citation>
    <scope>NUCLEOTIDE SEQUENCE</scope>
    <source>
        <strain evidence="9">DSM 24202</strain>
    </source>
</reference>
<evidence type="ECO:0000256" key="2">
    <source>
        <dbReference type="ARBA" id="ARBA00022723"/>
    </source>
</evidence>
<evidence type="ECO:0000313" key="9">
    <source>
        <dbReference type="EMBL" id="MDQ0290899.1"/>
    </source>
</evidence>
<comment type="cofactor">
    <cofactor evidence="6">
        <name>Mg(2+)</name>
        <dbReference type="ChEBI" id="CHEBI:18420"/>
    </cofactor>
    <cofactor evidence="6">
        <name>Mn(2+)</name>
        <dbReference type="ChEBI" id="CHEBI:29035"/>
    </cofactor>
    <text evidence="6">Probably binds two magnesium or manganese ions per subunit.</text>
</comment>
<dbReference type="Proteomes" id="UP001238163">
    <property type="component" value="Unassembled WGS sequence"/>
</dbReference>
<comment type="similarity">
    <text evidence="1">Belongs to the DNA repair enzymes AP/ExoA family.</text>
</comment>
<dbReference type="EMBL" id="JAUSVL010000001">
    <property type="protein sequence ID" value="MDQ0290899.1"/>
    <property type="molecule type" value="Genomic_DNA"/>
</dbReference>
<dbReference type="PANTHER" id="PTHR22748">
    <property type="entry name" value="AP ENDONUCLEASE"/>
    <property type="match status" value="1"/>
</dbReference>
<dbReference type="PANTHER" id="PTHR22748:SF6">
    <property type="entry name" value="DNA-(APURINIC OR APYRIMIDINIC SITE) ENDONUCLEASE"/>
    <property type="match status" value="1"/>
</dbReference>
<feature type="binding site" evidence="6">
    <location>
        <position position="7"/>
    </location>
    <ligand>
        <name>Mg(2+)</name>
        <dbReference type="ChEBI" id="CHEBI:18420"/>
        <label>1</label>
    </ligand>
</feature>
<dbReference type="Pfam" id="PF03372">
    <property type="entry name" value="Exo_endo_phos"/>
    <property type="match status" value="1"/>
</dbReference>
<dbReference type="GO" id="GO:0006284">
    <property type="term" value="P:base-excision repair"/>
    <property type="evidence" value="ECO:0007669"/>
    <property type="project" value="TreeGrafter"/>
</dbReference>
<dbReference type="Gene3D" id="3.60.10.10">
    <property type="entry name" value="Endonuclease/exonuclease/phosphatase"/>
    <property type="match status" value="1"/>
</dbReference>
<gene>
    <name evidence="9" type="ORF">J3R75_003006</name>
</gene>
<dbReference type="InterPro" id="IPR004808">
    <property type="entry name" value="AP_endonuc_1"/>
</dbReference>
<evidence type="ECO:0000313" key="10">
    <source>
        <dbReference type="Proteomes" id="UP001238163"/>
    </source>
</evidence>
<feature type="binding site" evidence="6">
    <location>
        <position position="243"/>
    </location>
    <ligand>
        <name>Mg(2+)</name>
        <dbReference type="ChEBI" id="CHEBI:18420"/>
        <label>1</label>
    </ligand>
</feature>
<organism evidence="9 10">
    <name type="scientific">Oligosphaera ethanolica</name>
    <dbReference type="NCBI Taxonomy" id="760260"/>
    <lineage>
        <taxon>Bacteria</taxon>
        <taxon>Pseudomonadati</taxon>
        <taxon>Lentisphaerota</taxon>
        <taxon>Oligosphaeria</taxon>
        <taxon>Oligosphaerales</taxon>
        <taxon>Oligosphaeraceae</taxon>
        <taxon>Oligosphaera</taxon>
    </lineage>
</organism>
<dbReference type="NCBIfam" id="TIGR00195">
    <property type="entry name" value="exoDNase_III"/>
    <property type="match status" value="1"/>
</dbReference>
<dbReference type="GO" id="GO:0003906">
    <property type="term" value="F:DNA-(apurinic or apyrimidinic site) endonuclease activity"/>
    <property type="evidence" value="ECO:0007669"/>
    <property type="project" value="TreeGrafter"/>
</dbReference>
<feature type="site" description="Important for catalytic activity" evidence="7">
    <location>
        <position position="218"/>
    </location>
</feature>
<dbReference type="EC" id="3.1.11.2" evidence="9"/>
<name>A0AAE3VIU1_9BACT</name>
<accession>A0AAE3VIU1</accession>
<dbReference type="GO" id="GO:0008311">
    <property type="term" value="F:double-stranded DNA 3'-5' DNA exonuclease activity"/>
    <property type="evidence" value="ECO:0007669"/>
    <property type="project" value="UniProtKB-EC"/>
</dbReference>
<feature type="site" description="Transition state stabilizer" evidence="7">
    <location>
        <position position="149"/>
    </location>
</feature>
<feature type="binding site" evidence="6">
    <location>
        <position position="149"/>
    </location>
    <ligand>
        <name>Mg(2+)</name>
        <dbReference type="ChEBI" id="CHEBI:18420"/>
        <label>1</label>
    </ligand>
</feature>
<evidence type="ECO:0000256" key="5">
    <source>
        <dbReference type="PIRSR" id="PIRSR604808-1"/>
    </source>
</evidence>
<keyword evidence="6" id="KW-0464">Manganese</keyword>
<evidence type="ECO:0000256" key="6">
    <source>
        <dbReference type="PIRSR" id="PIRSR604808-2"/>
    </source>
</evidence>
<feature type="active site" description="Proton acceptor" evidence="5">
    <location>
        <position position="244"/>
    </location>
</feature>
<dbReference type="InterPro" id="IPR005135">
    <property type="entry name" value="Endo/exonuclease/phosphatase"/>
</dbReference>
<feature type="domain" description="Endonuclease/exonuclease/phosphatase" evidence="8">
    <location>
        <begin position="4"/>
        <end position="244"/>
    </location>
</feature>
<dbReference type="GO" id="GO:0008081">
    <property type="term" value="F:phosphoric diester hydrolase activity"/>
    <property type="evidence" value="ECO:0007669"/>
    <property type="project" value="TreeGrafter"/>
</dbReference>
<feature type="binding site" evidence="6">
    <location>
        <position position="147"/>
    </location>
    <ligand>
        <name>Mg(2+)</name>
        <dbReference type="ChEBI" id="CHEBI:18420"/>
        <label>1</label>
    </ligand>
</feature>
<proteinExistence type="inferred from homology"/>
<evidence type="ECO:0000256" key="7">
    <source>
        <dbReference type="PIRSR" id="PIRSR604808-3"/>
    </source>
</evidence>
<sequence>MKIISWNVNGIRACQTKGLVPWMIASGADCLCFQETKANREQLNDEMLAVADYKAVFASAEKKGYSGVATYYRQEPLSVNLLGAAEFDQEGRTLILEFEDFFLLNCYFPNSQDGGARLDYKLAFCAAALEKCRELCATGKHIVMCGDYNIAHQPIDLARPKENETSAGYLPEEREWMSTFLNAGYVDSFRLFDSSPGKYTWWSFRARARERNVGWRIDYHCVDEAFRDRVKSAAIFPEVMGSDHCPVSIELA</sequence>
<dbReference type="AlphaFoldDB" id="A0AAE3VIU1"/>
<keyword evidence="3 9" id="KW-0378">Hydrolase</keyword>
<dbReference type="PROSITE" id="PS51435">
    <property type="entry name" value="AP_NUCLEASE_F1_4"/>
    <property type="match status" value="1"/>
</dbReference>
<keyword evidence="4 6" id="KW-0460">Magnesium</keyword>
<feature type="binding site" evidence="6">
    <location>
        <position position="244"/>
    </location>
    <ligand>
        <name>Mg(2+)</name>
        <dbReference type="ChEBI" id="CHEBI:18420"/>
        <label>1</label>
    </ligand>
</feature>
<dbReference type="RefSeq" id="WP_307262932.1">
    <property type="nucleotide sequence ID" value="NZ_JAUSVL010000001.1"/>
</dbReference>
<evidence type="ECO:0000256" key="3">
    <source>
        <dbReference type="ARBA" id="ARBA00022801"/>
    </source>
</evidence>